<dbReference type="GO" id="GO:0009297">
    <property type="term" value="P:pilus assembly"/>
    <property type="evidence" value="ECO:0007669"/>
    <property type="project" value="InterPro"/>
</dbReference>
<evidence type="ECO:0000256" key="6">
    <source>
        <dbReference type="ARBA" id="ARBA00022692"/>
    </source>
</evidence>
<gene>
    <name evidence="13" type="primary">fimD_6</name>
    <name evidence="13" type="ORF">NCTC12026_00650</name>
</gene>
<name>A0A379G113_9GAMM</name>
<evidence type="ECO:0000256" key="3">
    <source>
        <dbReference type="ARBA" id="ARBA00022448"/>
    </source>
</evidence>
<evidence type="ECO:0000259" key="12">
    <source>
        <dbReference type="Pfam" id="PF13954"/>
    </source>
</evidence>
<evidence type="ECO:0000256" key="1">
    <source>
        <dbReference type="ARBA" id="ARBA00004571"/>
    </source>
</evidence>
<dbReference type="Gene3D" id="3.10.20.410">
    <property type="match status" value="1"/>
</dbReference>
<proteinExistence type="inferred from homology"/>
<dbReference type="InterPro" id="IPR042186">
    <property type="entry name" value="FimD_plug_dom"/>
</dbReference>
<feature type="domain" description="PapC N-terminal" evidence="12">
    <location>
        <begin position="26"/>
        <end position="173"/>
    </location>
</feature>
<keyword evidence="7 10" id="KW-0732">Signal</keyword>
<feature type="signal peptide" evidence="10">
    <location>
        <begin position="1"/>
        <end position="23"/>
    </location>
</feature>
<dbReference type="OrthoDB" id="6554712at2"/>
<dbReference type="Pfam" id="PF00577">
    <property type="entry name" value="Usher"/>
    <property type="match status" value="1"/>
</dbReference>
<dbReference type="InterPro" id="IPR000015">
    <property type="entry name" value="Fimb_usher"/>
</dbReference>
<evidence type="ECO:0000313" key="14">
    <source>
        <dbReference type="Proteomes" id="UP000255129"/>
    </source>
</evidence>
<dbReference type="Pfam" id="PF13954">
    <property type="entry name" value="PapC_N"/>
    <property type="match status" value="1"/>
</dbReference>
<dbReference type="PANTHER" id="PTHR30451:SF21">
    <property type="entry name" value="FIMBRIAL USHER DOMAIN-CONTAINING PROTEIN YDET-RELATED"/>
    <property type="match status" value="1"/>
</dbReference>
<protein>
    <submittedName>
        <fullName evidence="13">Outer membrane usher protein fimD</fullName>
    </submittedName>
</protein>
<dbReference type="Gene3D" id="2.60.40.2610">
    <property type="entry name" value="Outer membrane usher protein FimD, plug domain"/>
    <property type="match status" value="1"/>
</dbReference>
<dbReference type="RefSeq" id="WP_115163915.1">
    <property type="nucleotide sequence ID" value="NZ_UGUA01000002.1"/>
</dbReference>
<dbReference type="EMBL" id="UGUA01000002">
    <property type="protein sequence ID" value="SUC34313.1"/>
    <property type="molecule type" value="Genomic_DNA"/>
</dbReference>
<dbReference type="InterPro" id="IPR043142">
    <property type="entry name" value="PapC-like_C_sf"/>
</dbReference>
<dbReference type="SUPFAM" id="SSF141729">
    <property type="entry name" value="FimD N-terminal domain-like"/>
    <property type="match status" value="1"/>
</dbReference>
<evidence type="ECO:0000256" key="4">
    <source>
        <dbReference type="ARBA" id="ARBA00022452"/>
    </source>
</evidence>
<dbReference type="InterPro" id="IPR025949">
    <property type="entry name" value="PapC-like_C"/>
</dbReference>
<dbReference type="PANTHER" id="PTHR30451">
    <property type="entry name" value="OUTER MEMBRANE USHER PROTEIN"/>
    <property type="match status" value="1"/>
</dbReference>
<keyword evidence="9" id="KW-0998">Cell outer membrane</keyword>
<reference evidence="13 14" key="1">
    <citation type="submission" date="2018-06" db="EMBL/GenBank/DDBJ databases">
        <authorList>
            <consortium name="Pathogen Informatics"/>
            <person name="Doyle S."/>
        </authorList>
    </citation>
    <scope>NUCLEOTIDE SEQUENCE [LARGE SCALE GENOMIC DNA]</scope>
    <source>
        <strain evidence="13 14">NCTC12026</strain>
    </source>
</reference>
<evidence type="ECO:0000256" key="8">
    <source>
        <dbReference type="ARBA" id="ARBA00023136"/>
    </source>
</evidence>
<sequence>MDNKLFKISLLSSLICLSLYSYGDDYFDPSMLESQLGVDASQLDLSQFSRSNSIPAGEYHVELEVNRNNLGDNLLTFAPNKQGDIVLVVTPALLAEWGVNVKAISSLNALDPNTKIFNLDEYIKDASVTTDMSKLIVRVEIPQIAMLTKAQGYISPELLDDGVSALFFNYFVSGNKNRYDSNYSGSNTTDNIFATVASGLNIGAWRLRSNMSYSRSSGDYGSQSSTEFNNTYVMRAIHSIRSTLMMGEITTGSDVFDSIPFKGVKLASNEEMLPSSERGFAPEINGIASSNARVTIRQNGYIVYQTYVSPGAFKLKDVYATGNAGDLDVTVTEENGTEKTFTVAYSSLPVMVRPGGYRYETSVGRYNGGYTVSSKESDFFLGSFIYGLPTNTTLYGGLLMAKDYASAAAGLGISLGTFGALSADITHATAAMGGDLGDKSGQSYRIRYSKSMTTTGTSVDLTALRYSSRTYFSFADFNNYDRRLKDDVAPWLNQRQRASFTTSISQSLGKYGSLFLSGSISDYWEIDREVRQIAFGYNGSLNQINYSIRYSIDRMKGESSWPENRQISINVNIPFSIFSNHELARNMSSSYIFTQDNEHRMTNQLSVNGSFLDNKLGYGISQGYENKGVGNNGSLNASYSGSKGDISAGYNYSKDSNSVNASMSGGMLIHSGGVLLGKPMGSSLAIIEADGATGAEVGSKDSVINNSGYALYPYTSPYNANIINMDVNTLPHDVILKETSKTVYPSAGSIVKVKFNTKLGLQAIINLQTPSGKPVPFGAVASLNGSDATEENTGIVGDNNQVFMSGLPANGKLNISWGSNDSQQCTATFSGLDAMQVSPS</sequence>
<comment type="similarity">
    <text evidence="2">Belongs to the fimbrial export usher family.</text>
</comment>
<evidence type="ECO:0000256" key="2">
    <source>
        <dbReference type="ARBA" id="ARBA00008064"/>
    </source>
</evidence>
<dbReference type="InterPro" id="IPR025885">
    <property type="entry name" value="PapC_N"/>
</dbReference>
<evidence type="ECO:0000256" key="10">
    <source>
        <dbReference type="SAM" id="SignalP"/>
    </source>
</evidence>
<evidence type="ECO:0000256" key="5">
    <source>
        <dbReference type="ARBA" id="ARBA00022558"/>
    </source>
</evidence>
<dbReference type="Pfam" id="PF13953">
    <property type="entry name" value="PapC_C"/>
    <property type="match status" value="1"/>
</dbReference>
<keyword evidence="4" id="KW-1134">Transmembrane beta strand</keyword>
<dbReference type="InterPro" id="IPR037224">
    <property type="entry name" value="PapC_N_sf"/>
</dbReference>
<feature type="domain" description="PapC-like C-terminal" evidence="11">
    <location>
        <begin position="764"/>
        <end position="829"/>
    </location>
</feature>
<dbReference type="AlphaFoldDB" id="A0A379G113"/>
<evidence type="ECO:0000256" key="7">
    <source>
        <dbReference type="ARBA" id="ARBA00022729"/>
    </source>
</evidence>
<dbReference type="Proteomes" id="UP000255129">
    <property type="component" value="Unassembled WGS sequence"/>
</dbReference>
<keyword evidence="8" id="KW-0472">Membrane</keyword>
<keyword evidence="5" id="KW-1029">Fimbrium biogenesis</keyword>
<keyword evidence="6" id="KW-0812">Transmembrane</keyword>
<dbReference type="GO" id="GO:0015473">
    <property type="term" value="F:fimbrial usher porin activity"/>
    <property type="evidence" value="ECO:0007669"/>
    <property type="project" value="InterPro"/>
</dbReference>
<dbReference type="FunFam" id="2.60.40.3110:FF:000001">
    <property type="entry name" value="Putative fimbrial outer membrane usher"/>
    <property type="match status" value="1"/>
</dbReference>
<evidence type="ECO:0000256" key="9">
    <source>
        <dbReference type="ARBA" id="ARBA00023237"/>
    </source>
</evidence>
<dbReference type="GO" id="GO:0009279">
    <property type="term" value="C:cell outer membrane"/>
    <property type="evidence" value="ECO:0007669"/>
    <property type="project" value="UniProtKB-SubCell"/>
</dbReference>
<evidence type="ECO:0000259" key="11">
    <source>
        <dbReference type="Pfam" id="PF13953"/>
    </source>
</evidence>
<organism evidence="13 14">
    <name type="scientific">Providencia rustigianii</name>
    <dbReference type="NCBI Taxonomy" id="158850"/>
    <lineage>
        <taxon>Bacteria</taxon>
        <taxon>Pseudomonadati</taxon>
        <taxon>Pseudomonadota</taxon>
        <taxon>Gammaproteobacteria</taxon>
        <taxon>Enterobacterales</taxon>
        <taxon>Morganellaceae</taxon>
        <taxon>Providencia</taxon>
    </lineage>
</organism>
<dbReference type="Gene3D" id="2.60.40.2070">
    <property type="match status" value="1"/>
</dbReference>
<keyword evidence="3" id="KW-0813">Transport</keyword>
<accession>A0A379G113</accession>
<dbReference type="Gene3D" id="2.60.40.3110">
    <property type="match status" value="1"/>
</dbReference>
<evidence type="ECO:0000313" key="13">
    <source>
        <dbReference type="EMBL" id="SUC34313.1"/>
    </source>
</evidence>
<feature type="chain" id="PRO_5016912698" evidence="10">
    <location>
        <begin position="24"/>
        <end position="840"/>
    </location>
</feature>
<comment type="subcellular location">
    <subcellularLocation>
        <location evidence="1">Cell outer membrane</location>
        <topology evidence="1">Multi-pass membrane protein</topology>
    </subcellularLocation>
</comment>